<name>A0ABW4VM35_9BACT</name>
<accession>A0ABW4VM35</accession>
<sequence length="85" mass="10100">MKNPQKILEHFLLPFYSCVLLVSIILMLYQLDMYLIYGRKMVNLNLLIVSSILALLVPFTFKIRKLYFHLLLLFVLLLVVVFSFF</sequence>
<keyword evidence="1" id="KW-0472">Membrane</keyword>
<proteinExistence type="predicted"/>
<dbReference type="RefSeq" id="WP_376885651.1">
    <property type="nucleotide sequence ID" value="NZ_JBHUHR010000025.1"/>
</dbReference>
<dbReference type="Proteomes" id="UP001597361">
    <property type="component" value="Unassembled WGS sequence"/>
</dbReference>
<feature type="transmembrane region" description="Helical" evidence="1">
    <location>
        <begin position="12"/>
        <end position="29"/>
    </location>
</feature>
<evidence type="ECO:0000313" key="2">
    <source>
        <dbReference type="EMBL" id="MFD2035003.1"/>
    </source>
</evidence>
<keyword evidence="1" id="KW-0812">Transmembrane</keyword>
<keyword evidence="3" id="KW-1185">Reference proteome</keyword>
<keyword evidence="1" id="KW-1133">Transmembrane helix</keyword>
<feature type="transmembrane region" description="Helical" evidence="1">
    <location>
        <begin position="66"/>
        <end position="84"/>
    </location>
</feature>
<evidence type="ECO:0000256" key="1">
    <source>
        <dbReference type="SAM" id="Phobius"/>
    </source>
</evidence>
<reference evidence="3" key="1">
    <citation type="journal article" date="2019" name="Int. J. Syst. Evol. Microbiol.">
        <title>The Global Catalogue of Microorganisms (GCM) 10K type strain sequencing project: providing services to taxonomists for standard genome sequencing and annotation.</title>
        <authorList>
            <consortium name="The Broad Institute Genomics Platform"/>
            <consortium name="The Broad Institute Genome Sequencing Center for Infectious Disease"/>
            <person name="Wu L."/>
            <person name="Ma J."/>
        </authorList>
    </citation>
    <scope>NUCLEOTIDE SEQUENCE [LARGE SCALE GENOMIC DNA]</scope>
    <source>
        <strain evidence="3">CGMCC 1.15180</strain>
    </source>
</reference>
<feature type="transmembrane region" description="Helical" evidence="1">
    <location>
        <begin position="41"/>
        <end position="59"/>
    </location>
</feature>
<organism evidence="2 3">
    <name type="scientific">Belliella marina</name>
    <dbReference type="NCBI Taxonomy" id="1644146"/>
    <lineage>
        <taxon>Bacteria</taxon>
        <taxon>Pseudomonadati</taxon>
        <taxon>Bacteroidota</taxon>
        <taxon>Cytophagia</taxon>
        <taxon>Cytophagales</taxon>
        <taxon>Cyclobacteriaceae</taxon>
        <taxon>Belliella</taxon>
    </lineage>
</organism>
<dbReference type="EMBL" id="JBHUHR010000025">
    <property type="protein sequence ID" value="MFD2035003.1"/>
    <property type="molecule type" value="Genomic_DNA"/>
</dbReference>
<protein>
    <submittedName>
        <fullName evidence="2">Uncharacterized protein</fullName>
    </submittedName>
</protein>
<evidence type="ECO:0000313" key="3">
    <source>
        <dbReference type="Proteomes" id="UP001597361"/>
    </source>
</evidence>
<gene>
    <name evidence="2" type="ORF">ACFSKL_09385</name>
</gene>
<comment type="caution">
    <text evidence="2">The sequence shown here is derived from an EMBL/GenBank/DDBJ whole genome shotgun (WGS) entry which is preliminary data.</text>
</comment>